<accession>A0A2D3I780</accession>
<proteinExistence type="predicted"/>
<protein>
    <submittedName>
        <fullName evidence="1">ORF976</fullName>
    </submittedName>
</protein>
<name>A0A2D3I780_9VIRU</name>
<dbReference type="EMBL" id="MF768985">
    <property type="protein sequence ID" value="ATU84243.1"/>
    <property type="molecule type" value="Genomic_DNA"/>
</dbReference>
<dbReference type="Proteomes" id="UP000267516">
    <property type="component" value="Segment"/>
</dbReference>
<evidence type="ECO:0000313" key="1">
    <source>
        <dbReference type="EMBL" id="ATU84243.1"/>
    </source>
</evidence>
<sequence length="59" mass="6930">MFSCWTADVVLGNVYYTIPCFIFKYSKRDIFFCLTNRPDTIQARCNVASLVVTFNHSRR</sequence>
<reference evidence="1" key="1">
    <citation type="journal article" date="2018" name="Aquaculture">
        <title>Complete genome sequence of a white spot syndrome virus associated with a disease incursion in Australia.</title>
        <authorList>
            <person name="Oakey J."/>
            <person name="Smith C.S."/>
        </authorList>
    </citation>
    <scope>NUCLEOTIDE SEQUENCE [LARGE SCALE GENOMIC DNA]</scope>
    <source>
        <strain evidence="1">WSSV-AU</strain>
    </source>
</reference>
<organism evidence="1">
    <name type="scientific">White spot syndrome virus</name>
    <dbReference type="NCBI Taxonomy" id="342409"/>
    <lineage>
        <taxon>Viruses</taxon>
        <taxon>Viruses incertae sedis</taxon>
        <taxon>Naldaviricetes</taxon>
        <taxon>Nimaviridae</taxon>
        <taxon>Whispovirus</taxon>
    </lineage>
</organism>